<dbReference type="InterPro" id="IPR045378">
    <property type="entry name" value="LNT_N"/>
</dbReference>
<evidence type="ECO:0000256" key="7">
    <source>
        <dbReference type="ARBA" id="ARBA00023315"/>
    </source>
</evidence>
<dbReference type="InterPro" id="IPR036526">
    <property type="entry name" value="C-N_Hydrolase_sf"/>
</dbReference>
<keyword evidence="3 8" id="KW-0808">Transferase</keyword>
<gene>
    <name evidence="8 10" type="primary">lnt</name>
    <name evidence="10" type="ORF">DSM106972_034630</name>
</gene>
<feature type="transmembrane region" description="Helical" evidence="8">
    <location>
        <begin position="132"/>
        <end position="156"/>
    </location>
</feature>
<keyword evidence="5 8" id="KW-1133">Transmembrane helix</keyword>
<reference evidence="10" key="1">
    <citation type="submission" date="2018-12" db="EMBL/GenBank/DDBJ databases">
        <authorList>
            <person name="Will S."/>
            <person name="Neumann-Schaal M."/>
            <person name="Henke P."/>
        </authorList>
    </citation>
    <scope>NUCLEOTIDE SEQUENCE</scope>
    <source>
        <strain evidence="10">PCC 7102</strain>
    </source>
</reference>
<reference evidence="10" key="2">
    <citation type="journal article" date="2019" name="Genome Biol. Evol.">
        <title>Day and night: Metabolic profiles and evolutionary relationships of six axenic non-marine cyanobacteria.</title>
        <authorList>
            <person name="Will S.E."/>
            <person name="Henke P."/>
            <person name="Boedeker C."/>
            <person name="Huang S."/>
            <person name="Brinkmann H."/>
            <person name="Rohde M."/>
            <person name="Jarek M."/>
            <person name="Friedl T."/>
            <person name="Seufert S."/>
            <person name="Schumacher M."/>
            <person name="Overmann J."/>
            <person name="Neumann-Schaal M."/>
            <person name="Petersen J."/>
        </authorList>
    </citation>
    <scope>NUCLEOTIDE SEQUENCE [LARGE SCALE GENOMIC DNA]</scope>
    <source>
        <strain evidence="10">PCC 7102</strain>
    </source>
</reference>
<dbReference type="Proteomes" id="UP000271624">
    <property type="component" value="Unassembled WGS sequence"/>
</dbReference>
<dbReference type="CDD" id="cd07571">
    <property type="entry name" value="ALP_N-acyl_transferase"/>
    <property type="match status" value="1"/>
</dbReference>
<dbReference type="AlphaFoldDB" id="A0A433VHB1"/>
<dbReference type="UniPathway" id="UPA00666"/>
<dbReference type="GO" id="GO:0016410">
    <property type="term" value="F:N-acyltransferase activity"/>
    <property type="evidence" value="ECO:0007669"/>
    <property type="project" value="UniProtKB-UniRule"/>
</dbReference>
<organism evidence="10 11">
    <name type="scientific">Dulcicalothrix desertica PCC 7102</name>
    <dbReference type="NCBI Taxonomy" id="232991"/>
    <lineage>
        <taxon>Bacteria</taxon>
        <taxon>Bacillati</taxon>
        <taxon>Cyanobacteriota</taxon>
        <taxon>Cyanophyceae</taxon>
        <taxon>Nostocales</taxon>
        <taxon>Calotrichaceae</taxon>
        <taxon>Dulcicalothrix</taxon>
    </lineage>
</organism>
<feature type="transmembrane region" description="Helical" evidence="8">
    <location>
        <begin position="32"/>
        <end position="50"/>
    </location>
</feature>
<comment type="pathway">
    <text evidence="8">Protein modification; lipoprotein biosynthesis (N-acyl transfer).</text>
</comment>
<sequence length="525" mass="58759">MSKSNNFYSPLIIALLSGVLMGLTVAPFGAWFLAWFALAPLWVLIFNPAYKPKLFRLQLAGVWGLGYYGATLSWITGLHPLTWMGVPWLSSIAIALFAWTFVTLWGTLLAMSWATSFFWISQKLTTSSLTPIFRVLIGTTLWCVLEHIWTNGPLWWSSLSYTQSPHNLVILHLGQYSGASAVTASIVAINGLIAEVWIKTRKNSKSNKYYFIPLSLFIILHLIGFNLYNQPLVKTQEAAIKIGIVQGNIPNRIKFDYYGLRRAIEGYTTGYLKLVDQGVDAVLTPEGALPFFSRDILDSSLVAAVKQKGIVAWIGGFAERPNSNTYANSLFTFTKDGKIYSHFEKSKLVPLGEYVPFEEILGKLIRRLSPVTARQVPGSRNQIFDTPFGRVIAGICYESAFPEQFRRQAYAGGEFIITASNNDPYSQAMQMQHHALDTMRAIETDRWAARATNTGLSAFVDPHGKTLWISGHNTYETHAETIYRRQTQTLYTRWGDWLTPLLTILSILALISCRLGGATAQPNKT</sequence>
<evidence type="ECO:0000313" key="10">
    <source>
        <dbReference type="EMBL" id="RUT05456.1"/>
    </source>
</evidence>
<keyword evidence="2 8" id="KW-1003">Cell membrane</keyword>
<comment type="catalytic activity">
    <reaction evidence="8">
        <text>N-terminal S-1,2-diacyl-sn-glyceryl-L-cysteinyl-[lipoprotein] + a glycerophospholipid = N-acyl-S-1,2-diacyl-sn-glyceryl-L-cysteinyl-[lipoprotein] + a 2-acyl-sn-glycero-3-phospholipid + H(+)</text>
        <dbReference type="Rhea" id="RHEA:48228"/>
        <dbReference type="Rhea" id="RHEA-COMP:14681"/>
        <dbReference type="Rhea" id="RHEA-COMP:14684"/>
        <dbReference type="ChEBI" id="CHEBI:15378"/>
        <dbReference type="ChEBI" id="CHEBI:136912"/>
        <dbReference type="ChEBI" id="CHEBI:140656"/>
        <dbReference type="ChEBI" id="CHEBI:140657"/>
        <dbReference type="ChEBI" id="CHEBI:140660"/>
        <dbReference type="EC" id="2.3.1.269"/>
    </reaction>
</comment>
<evidence type="ECO:0000256" key="8">
    <source>
        <dbReference type="HAMAP-Rule" id="MF_01148"/>
    </source>
</evidence>
<comment type="function">
    <text evidence="8">Catalyzes the phospholipid dependent N-acylation of the N-terminal cysteine of apolipoprotein, the last step in lipoprotein maturation.</text>
</comment>
<dbReference type="PANTHER" id="PTHR38686">
    <property type="entry name" value="APOLIPOPROTEIN N-ACYLTRANSFERASE"/>
    <property type="match status" value="1"/>
</dbReference>
<dbReference type="Pfam" id="PF20154">
    <property type="entry name" value="LNT_N"/>
    <property type="match status" value="1"/>
</dbReference>
<dbReference type="NCBIfam" id="TIGR00546">
    <property type="entry name" value="lnt"/>
    <property type="match status" value="1"/>
</dbReference>
<dbReference type="HAMAP" id="MF_01148">
    <property type="entry name" value="Lnt"/>
    <property type="match status" value="1"/>
</dbReference>
<feature type="transmembrane region" description="Helical" evidence="8">
    <location>
        <begin position="57"/>
        <end position="76"/>
    </location>
</feature>
<dbReference type="GO" id="GO:0042158">
    <property type="term" value="P:lipoprotein biosynthetic process"/>
    <property type="evidence" value="ECO:0007669"/>
    <property type="project" value="UniProtKB-UniRule"/>
</dbReference>
<feature type="transmembrane region" description="Helical" evidence="8">
    <location>
        <begin position="88"/>
        <end position="120"/>
    </location>
</feature>
<comment type="caution">
    <text evidence="10">The sequence shown here is derived from an EMBL/GenBank/DDBJ whole genome shotgun (WGS) entry which is preliminary data.</text>
</comment>
<feature type="transmembrane region" description="Helical" evidence="8">
    <location>
        <begin position="210"/>
        <end position="228"/>
    </location>
</feature>
<evidence type="ECO:0000256" key="3">
    <source>
        <dbReference type="ARBA" id="ARBA00022679"/>
    </source>
</evidence>
<feature type="transmembrane region" description="Helical" evidence="8">
    <location>
        <begin position="176"/>
        <end position="198"/>
    </location>
</feature>
<dbReference type="PROSITE" id="PS50263">
    <property type="entry name" value="CN_HYDROLASE"/>
    <property type="match status" value="1"/>
</dbReference>
<dbReference type="InterPro" id="IPR003010">
    <property type="entry name" value="C-N_Hydrolase"/>
</dbReference>
<keyword evidence="6 8" id="KW-0472">Membrane</keyword>
<name>A0A433VHB1_9CYAN</name>
<evidence type="ECO:0000256" key="4">
    <source>
        <dbReference type="ARBA" id="ARBA00022692"/>
    </source>
</evidence>
<dbReference type="EC" id="2.3.1.269" evidence="8"/>
<evidence type="ECO:0000256" key="6">
    <source>
        <dbReference type="ARBA" id="ARBA00023136"/>
    </source>
</evidence>
<evidence type="ECO:0000256" key="2">
    <source>
        <dbReference type="ARBA" id="ARBA00022475"/>
    </source>
</evidence>
<evidence type="ECO:0000313" key="11">
    <source>
        <dbReference type="Proteomes" id="UP000271624"/>
    </source>
</evidence>
<evidence type="ECO:0000259" key="9">
    <source>
        <dbReference type="PROSITE" id="PS50263"/>
    </source>
</evidence>
<dbReference type="SUPFAM" id="SSF56317">
    <property type="entry name" value="Carbon-nitrogen hydrolase"/>
    <property type="match status" value="1"/>
</dbReference>
<accession>A0A433VHB1</accession>
<keyword evidence="10" id="KW-0449">Lipoprotein</keyword>
<feature type="domain" description="CN hydrolase" evidence="9">
    <location>
        <begin position="245"/>
        <end position="489"/>
    </location>
</feature>
<protein>
    <recommendedName>
        <fullName evidence="8">Apolipoprotein N-acyltransferase</fullName>
        <shortName evidence="8">ALP N-acyltransferase</shortName>
        <ecNumber evidence="8">2.3.1.269</ecNumber>
    </recommendedName>
</protein>
<feature type="transmembrane region" description="Helical" evidence="8">
    <location>
        <begin position="7"/>
        <end position="26"/>
    </location>
</feature>
<evidence type="ECO:0000256" key="1">
    <source>
        <dbReference type="ARBA" id="ARBA00004651"/>
    </source>
</evidence>
<dbReference type="PANTHER" id="PTHR38686:SF1">
    <property type="entry name" value="APOLIPOPROTEIN N-ACYLTRANSFERASE"/>
    <property type="match status" value="1"/>
</dbReference>
<keyword evidence="11" id="KW-1185">Reference proteome</keyword>
<dbReference type="EMBL" id="RSCL01000008">
    <property type="protein sequence ID" value="RUT05456.1"/>
    <property type="molecule type" value="Genomic_DNA"/>
</dbReference>
<dbReference type="RefSeq" id="WP_127081945.1">
    <property type="nucleotide sequence ID" value="NZ_RSCL01000008.1"/>
</dbReference>
<keyword evidence="4 8" id="KW-0812">Transmembrane</keyword>
<dbReference type="GO" id="GO:0005886">
    <property type="term" value="C:plasma membrane"/>
    <property type="evidence" value="ECO:0007669"/>
    <property type="project" value="UniProtKB-SubCell"/>
</dbReference>
<comment type="subcellular location">
    <subcellularLocation>
        <location evidence="1 8">Cell membrane</location>
        <topology evidence="1 8">Multi-pass membrane protein</topology>
    </subcellularLocation>
</comment>
<dbReference type="Gene3D" id="3.60.110.10">
    <property type="entry name" value="Carbon-nitrogen hydrolase"/>
    <property type="match status" value="1"/>
</dbReference>
<keyword evidence="7 8" id="KW-0012">Acyltransferase</keyword>
<dbReference type="InterPro" id="IPR004563">
    <property type="entry name" value="Apolipo_AcylTrfase"/>
</dbReference>
<evidence type="ECO:0000256" key="5">
    <source>
        <dbReference type="ARBA" id="ARBA00022989"/>
    </source>
</evidence>
<comment type="similarity">
    <text evidence="8">Belongs to the CN hydrolase family. Apolipoprotein N-acyltransferase subfamily.</text>
</comment>
<dbReference type="OrthoDB" id="9804277at2"/>
<dbReference type="Pfam" id="PF00795">
    <property type="entry name" value="CN_hydrolase"/>
    <property type="match status" value="1"/>
</dbReference>
<proteinExistence type="inferred from homology"/>